<dbReference type="Gene3D" id="3.80.10.10">
    <property type="entry name" value="Ribonuclease Inhibitor"/>
    <property type="match status" value="1"/>
</dbReference>
<comment type="caution">
    <text evidence="2">The sequence shown here is derived from an EMBL/GenBank/DDBJ whole genome shotgun (WGS) entry which is preliminary data.</text>
</comment>
<dbReference type="SUPFAM" id="SSF52047">
    <property type="entry name" value="RNI-like"/>
    <property type="match status" value="1"/>
</dbReference>
<dbReference type="AlphaFoldDB" id="A0AAW0D158"/>
<evidence type="ECO:0000313" key="3">
    <source>
        <dbReference type="Proteomes" id="UP001362999"/>
    </source>
</evidence>
<keyword evidence="3" id="KW-1185">Reference proteome</keyword>
<dbReference type="Gene3D" id="1.20.1280.50">
    <property type="match status" value="1"/>
</dbReference>
<feature type="coiled-coil region" evidence="1">
    <location>
        <begin position="44"/>
        <end position="78"/>
    </location>
</feature>
<protein>
    <recommendedName>
        <fullName evidence="4">F-box domain-containing protein</fullName>
    </recommendedName>
</protein>
<dbReference type="Proteomes" id="UP001362999">
    <property type="component" value="Unassembled WGS sequence"/>
</dbReference>
<evidence type="ECO:0000313" key="2">
    <source>
        <dbReference type="EMBL" id="KAK7044539.1"/>
    </source>
</evidence>
<evidence type="ECO:0008006" key="4">
    <source>
        <dbReference type="Google" id="ProtNLM"/>
    </source>
</evidence>
<dbReference type="InterPro" id="IPR032675">
    <property type="entry name" value="LRR_dom_sf"/>
</dbReference>
<name>A0AAW0D158_9AGAR</name>
<keyword evidence="1" id="KW-0175">Coiled coil</keyword>
<accession>A0AAW0D158</accession>
<organism evidence="2 3">
    <name type="scientific">Favolaschia claudopus</name>
    <dbReference type="NCBI Taxonomy" id="2862362"/>
    <lineage>
        <taxon>Eukaryota</taxon>
        <taxon>Fungi</taxon>
        <taxon>Dikarya</taxon>
        <taxon>Basidiomycota</taxon>
        <taxon>Agaricomycotina</taxon>
        <taxon>Agaricomycetes</taxon>
        <taxon>Agaricomycetidae</taxon>
        <taxon>Agaricales</taxon>
        <taxon>Marasmiineae</taxon>
        <taxon>Mycenaceae</taxon>
        <taxon>Favolaschia</taxon>
    </lineage>
</organism>
<evidence type="ECO:0000256" key="1">
    <source>
        <dbReference type="SAM" id="Coils"/>
    </source>
</evidence>
<dbReference type="EMBL" id="JAWWNJ010000011">
    <property type="protein sequence ID" value="KAK7044539.1"/>
    <property type="molecule type" value="Genomic_DNA"/>
</dbReference>
<proteinExistence type="predicted"/>
<reference evidence="2 3" key="1">
    <citation type="journal article" date="2024" name="J Genomics">
        <title>Draft genome sequencing and assembly of Favolaschia claudopus CIRM-BRFM 2984 isolated from oak limbs.</title>
        <authorList>
            <person name="Navarro D."/>
            <person name="Drula E."/>
            <person name="Chaduli D."/>
            <person name="Cazenave R."/>
            <person name="Ahrendt S."/>
            <person name="Wang J."/>
            <person name="Lipzen A."/>
            <person name="Daum C."/>
            <person name="Barry K."/>
            <person name="Grigoriev I.V."/>
            <person name="Favel A."/>
            <person name="Rosso M.N."/>
            <person name="Martin F."/>
        </authorList>
    </citation>
    <scope>NUCLEOTIDE SEQUENCE [LARGE SCALE GENOMIC DNA]</scope>
    <source>
        <strain evidence="2 3">CIRM-BRFM 2984</strain>
    </source>
</reference>
<sequence>MDRSLSLLPDSSQKEQIFALLRSHHPPPPHLVSKSTVAAISEEVEVKAREILHLREALERAEAEYVTLKEHCTNLRSLLAPIRRLPSEILVQIFLFYEIVRLEVQAEETWDSVADEDRFSERELAELGRKGLLVLSRVCVRWHDIVLGTPKFWETFKINSSELWLKTKHGAKGIRLLKSALARGGDAPLDISICILNFRRSAPDHSPVLKLLGEHSHRWKKAFFFCRSVEFDHLQNIKGKLPLLEKLELETHDEFDAQVASNLVELFADAPRLHTLYLGGLHSLDPLAEMHLSALRTFRFLAQDPLDVSEAVALMPKLPEALEFWLQLLLCNWDPEDDDDIASLEITPTSSDISTFTIHIRDMFSPAICIKALNELLHGLTLPRLRFLRFRSDSAPHDVLSWPHSAFLDFATRSSFPARLQTFIISDVAITEADLVQTLAVLPLLQHLAISDFDLIQSQRRQDGIDHLLLTDSLLTALTIRSDPDSQLVPLLRTFVCTSRLQFTDDVFADFLDSRCVVGDHPFSVQMSWIQTRFRQLEPQLAARIRELGIQKRLSWEFLRAPRWSNTES</sequence>
<gene>
    <name evidence="2" type="ORF">R3P38DRAFT_2879357</name>
</gene>